<dbReference type="Pfam" id="PF13690">
    <property type="entry name" value="CheX"/>
    <property type="match status" value="1"/>
</dbReference>
<evidence type="ECO:0000259" key="2">
    <source>
        <dbReference type="Pfam" id="PF13690"/>
    </source>
</evidence>
<keyword evidence="4" id="KW-1185">Reference proteome</keyword>
<name>A0A421AVJ9_9PSEU</name>
<proteinExistence type="predicted"/>
<organism evidence="3 4">
    <name type="scientific">Actinokineospora cianjurensis</name>
    <dbReference type="NCBI Taxonomy" id="585224"/>
    <lineage>
        <taxon>Bacteria</taxon>
        <taxon>Bacillati</taxon>
        <taxon>Actinomycetota</taxon>
        <taxon>Actinomycetes</taxon>
        <taxon>Pseudonocardiales</taxon>
        <taxon>Pseudonocardiaceae</taxon>
        <taxon>Actinokineospora</taxon>
    </lineage>
</organism>
<dbReference type="Gene3D" id="3.40.1550.10">
    <property type="entry name" value="CheC-like"/>
    <property type="match status" value="1"/>
</dbReference>
<sequence>MTNDVSTAVEVDLDMIAEQVWSAFLNGGEEETVYADSDSGAGVELAASVAMVGAYEGHLVVSCSHKASRDVASVLFAMEPEEVTADDVGDALGELANVLGGNVKSVLPSPSQLSLPRVSATAHERWPGTVEVCRTVVRWRDEPYVVTLLSGGPAGSNNAQVVSA</sequence>
<comment type="caution">
    <text evidence="3">The sequence shown here is derived from an EMBL/GenBank/DDBJ whole genome shotgun (WGS) entry which is preliminary data.</text>
</comment>
<gene>
    <name evidence="3" type="ORF">CLV68_6555</name>
</gene>
<protein>
    <submittedName>
        <fullName evidence="3">Chemotaxis protein CheX</fullName>
    </submittedName>
</protein>
<evidence type="ECO:0000313" key="4">
    <source>
        <dbReference type="Proteomes" id="UP000282454"/>
    </source>
</evidence>
<dbReference type="Proteomes" id="UP000282454">
    <property type="component" value="Unassembled WGS sequence"/>
</dbReference>
<dbReference type="InterPro" id="IPR028051">
    <property type="entry name" value="CheX-like_dom"/>
</dbReference>
<dbReference type="AlphaFoldDB" id="A0A421AVJ9"/>
<dbReference type="PANTHER" id="PTHR39452:SF1">
    <property type="entry name" value="CHEY-P PHOSPHATASE CHEX"/>
    <property type="match status" value="1"/>
</dbReference>
<dbReference type="GO" id="GO:0006935">
    <property type="term" value="P:chemotaxis"/>
    <property type="evidence" value="ECO:0007669"/>
    <property type="project" value="UniProtKB-KW"/>
</dbReference>
<dbReference type="PANTHER" id="PTHR39452">
    <property type="entry name" value="CHEY-P PHOSPHATASE CHEX"/>
    <property type="match status" value="1"/>
</dbReference>
<dbReference type="EMBL" id="RCDD01000011">
    <property type="protein sequence ID" value="RLK53632.1"/>
    <property type="molecule type" value="Genomic_DNA"/>
</dbReference>
<accession>A0A421AVJ9</accession>
<dbReference type="InterPro" id="IPR028976">
    <property type="entry name" value="CheC-like_sf"/>
</dbReference>
<reference evidence="3 4" key="1">
    <citation type="submission" date="2018-10" db="EMBL/GenBank/DDBJ databases">
        <title>Genomic Encyclopedia of Archaeal and Bacterial Type Strains, Phase II (KMG-II): from individual species to whole genera.</title>
        <authorList>
            <person name="Goeker M."/>
        </authorList>
    </citation>
    <scope>NUCLEOTIDE SEQUENCE [LARGE SCALE GENOMIC DNA]</scope>
    <source>
        <strain evidence="3 4">DSM 45657</strain>
    </source>
</reference>
<dbReference type="SUPFAM" id="SSF103039">
    <property type="entry name" value="CheC-like"/>
    <property type="match status" value="1"/>
</dbReference>
<keyword evidence="1" id="KW-0145">Chemotaxis</keyword>
<evidence type="ECO:0000313" key="3">
    <source>
        <dbReference type="EMBL" id="RLK53632.1"/>
    </source>
</evidence>
<feature type="domain" description="Chemotaxis phosphatase CheX-like" evidence="2">
    <location>
        <begin position="46"/>
        <end position="121"/>
    </location>
</feature>
<evidence type="ECO:0000256" key="1">
    <source>
        <dbReference type="ARBA" id="ARBA00022500"/>
    </source>
</evidence>
<dbReference type="RefSeq" id="WP_246010242.1">
    <property type="nucleotide sequence ID" value="NZ_RCDD01000011.1"/>
</dbReference>
<dbReference type="InterPro" id="IPR038756">
    <property type="entry name" value="CheX-like"/>
</dbReference>